<dbReference type="AlphaFoldDB" id="A0A178JEW6"/>
<reference evidence="3 4" key="1">
    <citation type="submission" date="2016-03" db="EMBL/GenBank/DDBJ databases">
        <title>Draft genome sequence of the Vibrio tubiashii subs. europaeus.</title>
        <authorList>
            <person name="Spinard E."/>
            <person name="Dubert J."/>
            <person name="Nelson D.R."/>
            <person name="Barja J.L."/>
        </authorList>
    </citation>
    <scope>NUCLEOTIDE SEQUENCE [LARGE SCALE GENOMIC DNA]</scope>
    <source>
        <strain evidence="4">PP-638</strain>
        <strain evidence="3">PP2-638</strain>
    </source>
</reference>
<dbReference type="RefSeq" id="WP_069666349.1">
    <property type="nucleotide sequence ID" value="NZ_JAPFIM010000026.1"/>
</dbReference>
<dbReference type="GeneID" id="78074974"/>
<sequence length="289" mass="32723">MSQSGQGSNTSEHSLTGVIKILSTHGLAVFLVVYYAMFLYPDSFKERGAWIAKIEELRRSINPEDKPLTVSQTESILDYVTDLYFLNVQSEVPFNTYSYSTPSGGIVGGSIFFGGSGAMYNNGMNRPKNAVDLNGLGFHFTIDLDNKENDIQRVVHTMLEEARPSAKETVITHYEPLLNRGFDNALKSSSRLRLFNFGDATLYELWTDIVTKNEQTFKTELLQSLEDAQVSLQYGSLNQSLRAQLKISDSRLKVEEYMRPNQVLNKYRKKMKNEWLLKIKGSELTGKSQ</sequence>
<evidence type="ECO:0000313" key="4">
    <source>
        <dbReference type="Proteomes" id="UP000094761"/>
    </source>
</evidence>
<protein>
    <submittedName>
        <fullName evidence="3">Uncharacterized protein</fullName>
    </submittedName>
</protein>
<evidence type="ECO:0000313" key="2">
    <source>
        <dbReference type="EMBL" id="MDC5738669.1"/>
    </source>
</evidence>
<accession>A0A178JEW6</accession>
<evidence type="ECO:0000256" key="1">
    <source>
        <dbReference type="SAM" id="Phobius"/>
    </source>
</evidence>
<keyword evidence="1" id="KW-1133">Transmembrane helix</keyword>
<dbReference type="EMBL" id="JAPFIT010000009">
    <property type="protein sequence ID" value="MDC5738669.1"/>
    <property type="molecule type" value="Genomic_DNA"/>
</dbReference>
<dbReference type="Proteomes" id="UP001150001">
    <property type="component" value="Unassembled WGS sequence"/>
</dbReference>
<keyword evidence="5" id="KW-1185">Reference proteome</keyword>
<feature type="transmembrane region" description="Helical" evidence="1">
    <location>
        <begin position="18"/>
        <end position="40"/>
    </location>
</feature>
<evidence type="ECO:0000313" key="3">
    <source>
        <dbReference type="EMBL" id="OAN00422.1"/>
    </source>
</evidence>
<evidence type="ECO:0000313" key="5">
    <source>
        <dbReference type="Proteomes" id="UP001150001"/>
    </source>
</evidence>
<gene>
    <name evidence="3" type="ORF">AZ468_04655</name>
    <name evidence="2" type="ORF">OPW20_01260</name>
</gene>
<dbReference type="Proteomes" id="UP000094761">
    <property type="component" value="Unassembled WGS sequence"/>
</dbReference>
<proteinExistence type="predicted"/>
<keyword evidence="1" id="KW-0812">Transmembrane</keyword>
<comment type="caution">
    <text evidence="3">The sequence shown here is derived from an EMBL/GenBank/DDBJ whole genome shotgun (WGS) entry which is preliminary data.</text>
</comment>
<dbReference type="EMBL" id="LUAX01000001">
    <property type="protein sequence ID" value="OAN00422.1"/>
    <property type="molecule type" value="Genomic_DNA"/>
</dbReference>
<keyword evidence="1" id="KW-0472">Membrane</keyword>
<reference evidence="2" key="2">
    <citation type="submission" date="2022-11" db="EMBL/GenBank/DDBJ databases">
        <title>Role of the vibriolysin VemA secreted by the emergent pathogen Vibrio europaeus in the colonization of Manila clam mucus.</title>
        <authorList>
            <person name="Martinez C."/>
            <person name="Rodriguez S."/>
            <person name="Vences A."/>
            <person name="Barja J.L."/>
            <person name="Toranzo A.E."/>
            <person name="Dubert J."/>
        </authorList>
    </citation>
    <scope>NUCLEOTIDE SEQUENCE</scope>
    <source>
        <strain evidence="2">3454</strain>
    </source>
</reference>
<name>A0A178JEW6_9VIBR</name>
<organism evidence="3 4">
    <name type="scientific">Vibrio europaeus</name>
    <dbReference type="NCBI Taxonomy" id="300876"/>
    <lineage>
        <taxon>Bacteria</taxon>
        <taxon>Pseudomonadati</taxon>
        <taxon>Pseudomonadota</taxon>
        <taxon>Gammaproteobacteria</taxon>
        <taxon>Vibrionales</taxon>
        <taxon>Vibrionaceae</taxon>
        <taxon>Vibrio</taxon>
        <taxon>Vibrio oreintalis group</taxon>
    </lineage>
</organism>